<evidence type="ECO:0000259" key="1">
    <source>
        <dbReference type="Pfam" id="PF00149"/>
    </source>
</evidence>
<sequence>MLLKRMGYSRDNGFWEHPERKAVFVGDFINRGPNSLKVIQAIRAMVSNGSGYAILGNHEINAITYFTKRSDGRPIKTPRNNNRKLLDSFFAEYKNNYEELQADIKWMRTLPLFLNLGKIRVVHAYWNDNHIKKVSRMYENGRLRKKFLRDATRKESSLYTPFLQTIKGVEINLPKDLVIKDSNNIARTNFRVKWWVEPHGHTFDSLSYGNKFSLPKYTIPNELITQYDIYPEEDPLVFIGHYCAGNGGMIPQKNICCVDACVANGGKLAAYRYSGEKSMDPNRLVFVDKKVKISN</sequence>
<name>A0ABS5JSQ9_9BACT</name>
<proteinExistence type="predicted"/>
<dbReference type="SUPFAM" id="SSF56300">
    <property type="entry name" value="Metallo-dependent phosphatases"/>
    <property type="match status" value="1"/>
</dbReference>
<reference evidence="2 3" key="1">
    <citation type="journal article" date="2015" name="Int. J. Syst. Evol. Microbiol.">
        <title>Carboxylicivirga linearis sp. nov., isolated from a sea cucumber culture pond.</title>
        <authorList>
            <person name="Wang F.Q."/>
            <person name="Zhou Y.X."/>
            <person name="Lin X.Z."/>
            <person name="Chen G.J."/>
            <person name="Du Z.J."/>
        </authorList>
    </citation>
    <scope>NUCLEOTIDE SEQUENCE [LARGE SCALE GENOMIC DNA]</scope>
    <source>
        <strain evidence="2 3">FB218</strain>
    </source>
</reference>
<dbReference type="Gene3D" id="3.60.21.10">
    <property type="match status" value="1"/>
</dbReference>
<protein>
    <submittedName>
        <fullName evidence="2">Metallophosphoesterase</fullName>
    </submittedName>
</protein>
<evidence type="ECO:0000313" key="3">
    <source>
        <dbReference type="Proteomes" id="UP000708576"/>
    </source>
</evidence>
<dbReference type="PANTHER" id="PTHR42850:SF7">
    <property type="entry name" value="BIS(5'-NUCLEOSYL)-TETRAPHOSPHATASE PRPE [ASYMMETRICAL]"/>
    <property type="match status" value="1"/>
</dbReference>
<gene>
    <name evidence="2" type="ORF">KEM10_03960</name>
</gene>
<dbReference type="InterPro" id="IPR004843">
    <property type="entry name" value="Calcineurin-like_PHP"/>
</dbReference>
<comment type="caution">
    <text evidence="2">The sequence shown here is derived from an EMBL/GenBank/DDBJ whole genome shotgun (WGS) entry which is preliminary data.</text>
</comment>
<evidence type="ECO:0000313" key="2">
    <source>
        <dbReference type="EMBL" id="MBS2097421.1"/>
    </source>
</evidence>
<keyword evidence="3" id="KW-1185">Reference proteome</keyword>
<dbReference type="EMBL" id="JAGUCO010000002">
    <property type="protein sequence ID" value="MBS2097421.1"/>
    <property type="molecule type" value="Genomic_DNA"/>
</dbReference>
<dbReference type="InterPro" id="IPR050126">
    <property type="entry name" value="Ap4A_hydrolase"/>
</dbReference>
<organism evidence="2 3">
    <name type="scientific">Carboxylicivirga linearis</name>
    <dbReference type="NCBI Taxonomy" id="1628157"/>
    <lineage>
        <taxon>Bacteria</taxon>
        <taxon>Pseudomonadati</taxon>
        <taxon>Bacteroidota</taxon>
        <taxon>Bacteroidia</taxon>
        <taxon>Marinilabiliales</taxon>
        <taxon>Marinilabiliaceae</taxon>
        <taxon>Carboxylicivirga</taxon>
    </lineage>
</organism>
<dbReference type="InterPro" id="IPR029052">
    <property type="entry name" value="Metallo-depent_PP-like"/>
</dbReference>
<feature type="domain" description="Calcineurin-like phosphoesterase" evidence="1">
    <location>
        <begin position="19"/>
        <end position="153"/>
    </location>
</feature>
<dbReference type="Pfam" id="PF00149">
    <property type="entry name" value="Metallophos"/>
    <property type="match status" value="1"/>
</dbReference>
<accession>A0ABS5JSQ9</accession>
<dbReference type="PANTHER" id="PTHR42850">
    <property type="entry name" value="METALLOPHOSPHOESTERASE"/>
    <property type="match status" value="1"/>
</dbReference>
<dbReference type="Proteomes" id="UP000708576">
    <property type="component" value="Unassembled WGS sequence"/>
</dbReference>